<dbReference type="GO" id="GO:0016491">
    <property type="term" value="F:oxidoreductase activity"/>
    <property type="evidence" value="ECO:0007669"/>
    <property type="project" value="UniProtKB-KW"/>
</dbReference>
<gene>
    <name evidence="6" type="ORF">N7509_009362</name>
</gene>
<feature type="domain" description="FAD/NAD(P)-binding" evidence="5">
    <location>
        <begin position="8"/>
        <end position="137"/>
    </location>
</feature>
<evidence type="ECO:0000256" key="1">
    <source>
        <dbReference type="ARBA" id="ARBA00009333"/>
    </source>
</evidence>
<keyword evidence="7" id="KW-1185">Reference proteome</keyword>
<dbReference type="PRINTS" id="PR00368">
    <property type="entry name" value="FADPNR"/>
</dbReference>
<feature type="compositionally biased region" description="Acidic residues" evidence="4">
    <location>
        <begin position="328"/>
        <end position="350"/>
    </location>
</feature>
<dbReference type="InterPro" id="IPR036188">
    <property type="entry name" value="FAD/NAD-bd_sf"/>
</dbReference>
<dbReference type="InterPro" id="IPR050097">
    <property type="entry name" value="Ferredoxin-NADP_redctase_2"/>
</dbReference>
<reference evidence="6" key="1">
    <citation type="submission" date="2022-12" db="EMBL/GenBank/DDBJ databases">
        <authorList>
            <person name="Petersen C."/>
        </authorList>
    </citation>
    <scope>NUCLEOTIDE SEQUENCE</scope>
    <source>
        <strain evidence="6">IBT 29677</strain>
    </source>
</reference>
<evidence type="ECO:0000313" key="6">
    <source>
        <dbReference type="EMBL" id="KAJ5386821.1"/>
    </source>
</evidence>
<reference evidence="6" key="2">
    <citation type="journal article" date="2023" name="IMA Fungus">
        <title>Comparative genomic study of the Penicillium genus elucidates a diverse pangenome and 15 lateral gene transfer events.</title>
        <authorList>
            <person name="Petersen C."/>
            <person name="Sorensen T."/>
            <person name="Nielsen M.R."/>
            <person name="Sondergaard T.E."/>
            <person name="Sorensen J.L."/>
            <person name="Fitzpatrick D.A."/>
            <person name="Frisvad J.C."/>
            <person name="Nielsen K.L."/>
        </authorList>
    </citation>
    <scope>NUCLEOTIDE SEQUENCE</scope>
    <source>
        <strain evidence="6">IBT 29677</strain>
    </source>
</reference>
<dbReference type="PANTHER" id="PTHR48105">
    <property type="entry name" value="THIOREDOXIN REDUCTASE 1-RELATED-RELATED"/>
    <property type="match status" value="1"/>
</dbReference>
<organism evidence="6 7">
    <name type="scientific">Penicillium cosmopolitanum</name>
    <dbReference type="NCBI Taxonomy" id="1131564"/>
    <lineage>
        <taxon>Eukaryota</taxon>
        <taxon>Fungi</taxon>
        <taxon>Dikarya</taxon>
        <taxon>Ascomycota</taxon>
        <taxon>Pezizomycotina</taxon>
        <taxon>Eurotiomycetes</taxon>
        <taxon>Eurotiomycetidae</taxon>
        <taxon>Eurotiales</taxon>
        <taxon>Aspergillaceae</taxon>
        <taxon>Penicillium</taxon>
    </lineage>
</organism>
<protein>
    <submittedName>
        <fullName evidence="6">FAD/NAD(P)-binding domain-containing protein</fullName>
    </submittedName>
</protein>
<evidence type="ECO:0000256" key="3">
    <source>
        <dbReference type="ARBA" id="ARBA00023002"/>
    </source>
</evidence>
<dbReference type="Pfam" id="PF07992">
    <property type="entry name" value="Pyr_redox_2"/>
    <property type="match status" value="1"/>
</dbReference>
<evidence type="ECO:0000256" key="2">
    <source>
        <dbReference type="ARBA" id="ARBA00022630"/>
    </source>
</evidence>
<accession>A0A9W9VPA2</accession>
<dbReference type="OrthoDB" id="10260355at2759"/>
<dbReference type="GeneID" id="81372979"/>
<dbReference type="PRINTS" id="PR00469">
    <property type="entry name" value="PNDRDTASEII"/>
</dbReference>
<dbReference type="GO" id="GO:0097237">
    <property type="term" value="P:cellular response to toxic substance"/>
    <property type="evidence" value="ECO:0007669"/>
    <property type="project" value="UniProtKB-ARBA"/>
</dbReference>
<dbReference type="AlphaFoldDB" id="A0A9W9VPA2"/>
<evidence type="ECO:0000256" key="4">
    <source>
        <dbReference type="SAM" id="MobiDB-lite"/>
    </source>
</evidence>
<sequence>MSLIQNSYEVLVIGGGPAGLATAASLARAGRRVAVFDSHEYRNDVTDQIHNVLIHDGQHPERFRALARREIDNLFETVTFIETTIIRAWTFQTRDSRHEFKVLDRNGTTHRGKKLILATGSVDILPDIPGFQDLWGDVIVHGIFCDGFEKRGKAAGVLGLSSLDDIAPTLMAYFLSQNDLTIYTNGEDPSKYRFQDNLDMALARGCRLDSRKIRQFTRMQDDSVMIQFRHGGVNHLGFLMFTPPTRNRAQNLISRLGIQTSHRDGYAMARGPHGETNIRGCFVAGDTSTVNKSIAVALSSGTIAGSGAARQLAIDEGLEATNPRFTMENEDEDEGEDDDDGEDDFDDNEY</sequence>
<dbReference type="EMBL" id="JAPZBU010000009">
    <property type="protein sequence ID" value="KAJ5386821.1"/>
    <property type="molecule type" value="Genomic_DNA"/>
</dbReference>
<name>A0A9W9VPA2_9EURO</name>
<evidence type="ECO:0000313" key="7">
    <source>
        <dbReference type="Proteomes" id="UP001147747"/>
    </source>
</evidence>
<dbReference type="RefSeq" id="XP_056484619.1">
    <property type="nucleotide sequence ID" value="XM_056633999.1"/>
</dbReference>
<proteinExistence type="inferred from homology"/>
<dbReference type="SUPFAM" id="SSF51905">
    <property type="entry name" value="FAD/NAD(P)-binding domain"/>
    <property type="match status" value="1"/>
</dbReference>
<evidence type="ECO:0000259" key="5">
    <source>
        <dbReference type="Pfam" id="PF07992"/>
    </source>
</evidence>
<dbReference type="InterPro" id="IPR023753">
    <property type="entry name" value="FAD/NAD-binding_dom"/>
</dbReference>
<keyword evidence="3" id="KW-0560">Oxidoreductase</keyword>
<dbReference type="Gene3D" id="3.50.50.60">
    <property type="entry name" value="FAD/NAD(P)-binding domain"/>
    <property type="match status" value="2"/>
</dbReference>
<dbReference type="Proteomes" id="UP001147747">
    <property type="component" value="Unassembled WGS sequence"/>
</dbReference>
<feature type="region of interest" description="Disordered" evidence="4">
    <location>
        <begin position="315"/>
        <end position="350"/>
    </location>
</feature>
<comment type="similarity">
    <text evidence="1">Belongs to the class-II pyridine nucleotide-disulfide oxidoreductase family.</text>
</comment>
<keyword evidence="2" id="KW-0285">Flavoprotein</keyword>
<comment type="caution">
    <text evidence="6">The sequence shown here is derived from an EMBL/GenBank/DDBJ whole genome shotgun (WGS) entry which is preliminary data.</text>
</comment>